<accession>A0ABZ0EBF3</accession>
<dbReference type="PANTHER" id="PTHR43239">
    <property type="entry name" value="UPF0734 PROTEIN DDB_G0273871/DDB_G0273177"/>
    <property type="match status" value="1"/>
</dbReference>
<organism evidence="1 2">
    <name type="scientific">Paraburkholderia kirstenboschensis</name>
    <dbReference type="NCBI Taxonomy" id="1245436"/>
    <lineage>
        <taxon>Bacteria</taxon>
        <taxon>Pseudomonadati</taxon>
        <taxon>Pseudomonadota</taxon>
        <taxon>Betaproteobacteria</taxon>
        <taxon>Burkholderiales</taxon>
        <taxon>Burkholderiaceae</taxon>
        <taxon>Paraburkholderia</taxon>
    </lineage>
</organism>
<dbReference type="Gene3D" id="3.30.70.100">
    <property type="match status" value="1"/>
</dbReference>
<proteinExistence type="predicted"/>
<dbReference type="InterPro" id="IPR011008">
    <property type="entry name" value="Dimeric_a/b-barrel"/>
</dbReference>
<reference evidence="1 2" key="1">
    <citation type="submission" date="2023-10" db="EMBL/GenBank/DDBJ databases">
        <title>Surface-active antibiotics is a multifunctional adaptation for post-fire microbes.</title>
        <authorList>
            <person name="Liu M.D."/>
            <person name="Du Y."/>
            <person name="Koupaei S.K."/>
            <person name="Kim N.R."/>
            <person name="Zhang W."/>
            <person name="Traxler M.F."/>
        </authorList>
    </citation>
    <scope>NUCLEOTIDE SEQUENCE [LARGE SCALE GENOMIC DNA]</scope>
    <source>
        <strain evidence="1 2">F3</strain>
    </source>
</reference>
<dbReference type="InterPro" id="IPR052996">
    <property type="entry name" value="Carb_Metab_Mutarotase"/>
</dbReference>
<dbReference type="PANTHER" id="PTHR43239:SF1">
    <property type="entry name" value="UPF0734 PROTEIN DDB_G0273871_DDB_G0273177"/>
    <property type="match status" value="1"/>
</dbReference>
<name>A0ABZ0EBF3_9BURK</name>
<sequence>MRRCLMLDLKDSPDLIADYEAMHRQIWPEVAKHLRSQGITCMEIFRLGTRLCMLMETDDTIFSAQRIADAEANDPVLMEWQRLMWNFQVPTPWTPPGEKWVEAALIFDLSRQQ</sequence>
<dbReference type="RefSeq" id="WP_317015151.1">
    <property type="nucleotide sequence ID" value="NZ_CP136511.1"/>
</dbReference>
<dbReference type="SUPFAM" id="SSF54909">
    <property type="entry name" value="Dimeric alpha+beta barrel"/>
    <property type="match status" value="1"/>
</dbReference>
<gene>
    <name evidence="1" type="ORF">RW095_06135</name>
</gene>
<evidence type="ECO:0000313" key="2">
    <source>
        <dbReference type="Proteomes" id="UP001302652"/>
    </source>
</evidence>
<dbReference type="EMBL" id="CP136511">
    <property type="protein sequence ID" value="WOD13577.1"/>
    <property type="molecule type" value="Genomic_DNA"/>
</dbReference>
<dbReference type="Proteomes" id="UP001302652">
    <property type="component" value="Chromosome 3"/>
</dbReference>
<dbReference type="InterPro" id="IPR008000">
    <property type="entry name" value="Rham/fucose_mutarotase"/>
</dbReference>
<dbReference type="Pfam" id="PF05336">
    <property type="entry name" value="rhaM"/>
    <property type="match status" value="1"/>
</dbReference>
<evidence type="ECO:0000313" key="1">
    <source>
        <dbReference type="EMBL" id="WOD13577.1"/>
    </source>
</evidence>
<protein>
    <submittedName>
        <fullName evidence="1">L-rhamnose mutarotase</fullName>
    </submittedName>
</protein>
<keyword evidence="2" id="KW-1185">Reference proteome</keyword>